<feature type="transmembrane region" description="Helical" evidence="1">
    <location>
        <begin position="14"/>
        <end position="30"/>
    </location>
</feature>
<organism evidence="2 3">
    <name type="scientific">Dyadobacter koreensis</name>
    <dbReference type="NCBI Taxonomy" id="408657"/>
    <lineage>
        <taxon>Bacteria</taxon>
        <taxon>Pseudomonadati</taxon>
        <taxon>Bacteroidota</taxon>
        <taxon>Cytophagia</taxon>
        <taxon>Cytophagales</taxon>
        <taxon>Spirosomataceae</taxon>
        <taxon>Dyadobacter</taxon>
    </lineage>
</organism>
<keyword evidence="1" id="KW-1133">Transmembrane helix</keyword>
<name>A0A1H6UM80_9BACT</name>
<dbReference type="EMBL" id="FNXY01000004">
    <property type="protein sequence ID" value="SEI93398.1"/>
    <property type="molecule type" value="Genomic_DNA"/>
</dbReference>
<protein>
    <submittedName>
        <fullName evidence="2">Uncharacterized protein</fullName>
    </submittedName>
</protein>
<evidence type="ECO:0000313" key="2">
    <source>
        <dbReference type="EMBL" id="SEI93398.1"/>
    </source>
</evidence>
<keyword evidence="1" id="KW-0472">Membrane</keyword>
<keyword evidence="3" id="KW-1185">Reference proteome</keyword>
<sequence>MNTSTLRIEREEEVFYLLVGILILWVISVIRSQNMSNLESEP</sequence>
<proteinExistence type="predicted"/>
<gene>
    <name evidence="2" type="ORF">SAMN04487995_2614</name>
</gene>
<dbReference type="AlphaFoldDB" id="A0A1H6UM80"/>
<dbReference type="RefSeq" id="WP_262485744.1">
    <property type="nucleotide sequence ID" value="NZ_FNXY01000004.1"/>
</dbReference>
<dbReference type="Proteomes" id="UP000199532">
    <property type="component" value="Unassembled WGS sequence"/>
</dbReference>
<accession>A0A1H6UM80</accession>
<evidence type="ECO:0000313" key="3">
    <source>
        <dbReference type="Proteomes" id="UP000199532"/>
    </source>
</evidence>
<reference evidence="2 3" key="1">
    <citation type="submission" date="2016-10" db="EMBL/GenBank/DDBJ databases">
        <authorList>
            <person name="de Groot N.N."/>
        </authorList>
    </citation>
    <scope>NUCLEOTIDE SEQUENCE [LARGE SCALE GENOMIC DNA]</scope>
    <source>
        <strain evidence="2 3">DSM 19938</strain>
    </source>
</reference>
<evidence type="ECO:0000256" key="1">
    <source>
        <dbReference type="SAM" id="Phobius"/>
    </source>
</evidence>
<keyword evidence="1" id="KW-0812">Transmembrane</keyword>